<keyword evidence="2" id="KW-1185">Reference proteome</keyword>
<name>A0AAV5JP42_9ROSI</name>
<gene>
    <name evidence="1" type="ORF">SLEP1_g24212</name>
</gene>
<organism evidence="1 2">
    <name type="scientific">Rubroshorea leprosula</name>
    <dbReference type="NCBI Taxonomy" id="152421"/>
    <lineage>
        <taxon>Eukaryota</taxon>
        <taxon>Viridiplantae</taxon>
        <taxon>Streptophyta</taxon>
        <taxon>Embryophyta</taxon>
        <taxon>Tracheophyta</taxon>
        <taxon>Spermatophyta</taxon>
        <taxon>Magnoliopsida</taxon>
        <taxon>eudicotyledons</taxon>
        <taxon>Gunneridae</taxon>
        <taxon>Pentapetalae</taxon>
        <taxon>rosids</taxon>
        <taxon>malvids</taxon>
        <taxon>Malvales</taxon>
        <taxon>Dipterocarpaceae</taxon>
        <taxon>Rubroshorea</taxon>
    </lineage>
</organism>
<sequence>MGAKEGQKASIPQKLLLLETAFTPYLQFSTKNENSN</sequence>
<dbReference type="Proteomes" id="UP001054252">
    <property type="component" value="Unassembled WGS sequence"/>
</dbReference>
<reference evidence="1 2" key="1">
    <citation type="journal article" date="2021" name="Commun. Biol.">
        <title>The genome of Shorea leprosula (Dipterocarpaceae) highlights the ecological relevance of drought in aseasonal tropical rainforests.</title>
        <authorList>
            <person name="Ng K.K.S."/>
            <person name="Kobayashi M.J."/>
            <person name="Fawcett J.A."/>
            <person name="Hatakeyama M."/>
            <person name="Paape T."/>
            <person name="Ng C.H."/>
            <person name="Ang C.C."/>
            <person name="Tnah L.H."/>
            <person name="Lee C.T."/>
            <person name="Nishiyama T."/>
            <person name="Sese J."/>
            <person name="O'Brien M.J."/>
            <person name="Copetti D."/>
            <person name="Mohd Noor M.I."/>
            <person name="Ong R.C."/>
            <person name="Putra M."/>
            <person name="Sireger I.Z."/>
            <person name="Indrioko S."/>
            <person name="Kosugi Y."/>
            <person name="Izuno A."/>
            <person name="Isagi Y."/>
            <person name="Lee S.L."/>
            <person name="Shimizu K.K."/>
        </authorList>
    </citation>
    <scope>NUCLEOTIDE SEQUENCE [LARGE SCALE GENOMIC DNA]</scope>
    <source>
        <strain evidence="1">214</strain>
    </source>
</reference>
<accession>A0AAV5JP42</accession>
<protein>
    <submittedName>
        <fullName evidence="1">Uncharacterized protein</fullName>
    </submittedName>
</protein>
<dbReference type="AlphaFoldDB" id="A0AAV5JP42"/>
<proteinExistence type="predicted"/>
<dbReference type="EMBL" id="BPVZ01000038">
    <property type="protein sequence ID" value="GKV13154.1"/>
    <property type="molecule type" value="Genomic_DNA"/>
</dbReference>
<evidence type="ECO:0000313" key="2">
    <source>
        <dbReference type="Proteomes" id="UP001054252"/>
    </source>
</evidence>
<comment type="caution">
    <text evidence="1">The sequence shown here is derived from an EMBL/GenBank/DDBJ whole genome shotgun (WGS) entry which is preliminary data.</text>
</comment>
<evidence type="ECO:0000313" key="1">
    <source>
        <dbReference type="EMBL" id="GKV13154.1"/>
    </source>
</evidence>